<dbReference type="PROSITE" id="PS50011">
    <property type="entry name" value="PROTEIN_KINASE_DOM"/>
    <property type="match status" value="1"/>
</dbReference>
<evidence type="ECO:0000256" key="2">
    <source>
        <dbReference type="ARBA" id="ARBA00022741"/>
    </source>
</evidence>
<dbReference type="InterPro" id="IPR011009">
    <property type="entry name" value="Kinase-like_dom_sf"/>
</dbReference>
<evidence type="ECO:0000259" key="5">
    <source>
        <dbReference type="PROSITE" id="PS50011"/>
    </source>
</evidence>
<keyword evidence="7" id="KW-1185">Reference proteome</keyword>
<keyword evidence="1" id="KW-0808">Transferase</keyword>
<dbReference type="SUPFAM" id="SSF56112">
    <property type="entry name" value="Protein kinase-like (PK-like)"/>
    <property type="match status" value="1"/>
</dbReference>
<dbReference type="OrthoDB" id="3256376at2759"/>
<dbReference type="InterPro" id="IPR000719">
    <property type="entry name" value="Prot_kinase_dom"/>
</dbReference>
<dbReference type="PANTHER" id="PTHR44329:SF288">
    <property type="entry name" value="MITOGEN-ACTIVATED PROTEIN KINASE KINASE KINASE 20"/>
    <property type="match status" value="1"/>
</dbReference>
<dbReference type="GO" id="GO:0004674">
    <property type="term" value="F:protein serine/threonine kinase activity"/>
    <property type="evidence" value="ECO:0007669"/>
    <property type="project" value="TreeGrafter"/>
</dbReference>
<organism evidence="6 7">
    <name type="scientific">Diversispora epigaea</name>
    <dbReference type="NCBI Taxonomy" id="1348612"/>
    <lineage>
        <taxon>Eukaryota</taxon>
        <taxon>Fungi</taxon>
        <taxon>Fungi incertae sedis</taxon>
        <taxon>Mucoromycota</taxon>
        <taxon>Glomeromycotina</taxon>
        <taxon>Glomeromycetes</taxon>
        <taxon>Diversisporales</taxon>
        <taxon>Diversisporaceae</taxon>
        <taxon>Diversispora</taxon>
    </lineage>
</organism>
<protein>
    <recommendedName>
        <fullName evidence="5">Protein kinase domain-containing protein</fullName>
    </recommendedName>
</protein>
<dbReference type="Pfam" id="PF07714">
    <property type="entry name" value="PK_Tyr_Ser-Thr"/>
    <property type="match status" value="1"/>
</dbReference>
<dbReference type="PANTHER" id="PTHR44329">
    <property type="entry name" value="SERINE/THREONINE-PROTEIN KINASE TNNI3K-RELATED"/>
    <property type="match status" value="1"/>
</dbReference>
<dbReference type="InterPro" id="IPR051681">
    <property type="entry name" value="Ser/Thr_Kinases-Pseudokinases"/>
</dbReference>
<evidence type="ECO:0000313" key="6">
    <source>
        <dbReference type="EMBL" id="RHZ69513.1"/>
    </source>
</evidence>
<dbReference type="Proteomes" id="UP000266861">
    <property type="component" value="Unassembled WGS sequence"/>
</dbReference>
<keyword evidence="4" id="KW-0067">ATP-binding</keyword>
<evidence type="ECO:0000256" key="4">
    <source>
        <dbReference type="ARBA" id="ARBA00022840"/>
    </source>
</evidence>
<dbReference type="STRING" id="1348612.A0A397I8Q3"/>
<evidence type="ECO:0000256" key="3">
    <source>
        <dbReference type="ARBA" id="ARBA00022777"/>
    </source>
</evidence>
<dbReference type="GO" id="GO:0005524">
    <property type="term" value="F:ATP binding"/>
    <property type="evidence" value="ECO:0007669"/>
    <property type="project" value="UniProtKB-KW"/>
</dbReference>
<dbReference type="Gene3D" id="1.10.510.10">
    <property type="entry name" value="Transferase(Phosphotransferase) domain 1"/>
    <property type="match status" value="1"/>
</dbReference>
<proteinExistence type="predicted"/>
<gene>
    <name evidence="6" type="ORF">Glove_283g122</name>
</gene>
<dbReference type="EMBL" id="PQFF01000259">
    <property type="protein sequence ID" value="RHZ69513.1"/>
    <property type="molecule type" value="Genomic_DNA"/>
</dbReference>
<evidence type="ECO:0000313" key="7">
    <source>
        <dbReference type="Proteomes" id="UP000266861"/>
    </source>
</evidence>
<accession>A0A397I8Q3</accession>
<reference evidence="6 7" key="1">
    <citation type="submission" date="2018-08" db="EMBL/GenBank/DDBJ databases">
        <title>Genome and evolution of the arbuscular mycorrhizal fungus Diversispora epigaea (formerly Glomus versiforme) and its bacterial endosymbionts.</title>
        <authorList>
            <person name="Sun X."/>
            <person name="Fei Z."/>
            <person name="Harrison M."/>
        </authorList>
    </citation>
    <scope>NUCLEOTIDE SEQUENCE [LARGE SCALE GENOMIC DNA]</scope>
    <source>
        <strain evidence="6 7">IT104</strain>
    </source>
</reference>
<comment type="caution">
    <text evidence="6">The sequence shown here is derived from an EMBL/GenBank/DDBJ whole genome shotgun (WGS) entry which is preliminary data.</text>
</comment>
<sequence length="413" mass="48855">MKCNKCNQIYGFGWCKSCIKNDFDKWTSGNETINKFIQDDQLSAKGFIKIIEWIPYDRLKSIKEISKGGFGTTYYAKWIDGPIYRWDTIKKRWGEHDVVLKKFDDANLNEDFLNEMSILLRSMKKGFDYSNYSTRIFGITKDSETDKYMMVLDYMPGGNLRSHLKNNFNNFNWENKLYYLWMLARSFENFHKLNIIHQDLHPGNMLSNNFRALSISDFGLSKIVGRNLKNPEKRNVFGVLPYIAPEVLCGEEYTKAADVYSFAVIAYEMITGFAPYYDIPHNKDLARQICDGLRLKIPFYTPKLITRVIMRCWDARITHRPTFEELHQELWEYYSDYKENDFKNYNEITIQIKQAEEISANQMTTTTPMDYKSHPEAIFTSRLLNYSNLPKPKNEEKFEKEFEKLTKSTSIYF</sequence>
<keyword evidence="3" id="KW-0418">Kinase</keyword>
<name>A0A397I8Q3_9GLOM</name>
<keyword evidence="2" id="KW-0547">Nucleotide-binding</keyword>
<evidence type="ECO:0000256" key="1">
    <source>
        <dbReference type="ARBA" id="ARBA00022679"/>
    </source>
</evidence>
<dbReference type="InterPro" id="IPR001245">
    <property type="entry name" value="Ser-Thr/Tyr_kinase_cat_dom"/>
</dbReference>
<dbReference type="AlphaFoldDB" id="A0A397I8Q3"/>
<dbReference type="PRINTS" id="PR00109">
    <property type="entry name" value="TYRKINASE"/>
</dbReference>
<feature type="domain" description="Protein kinase" evidence="5">
    <location>
        <begin position="59"/>
        <end position="330"/>
    </location>
</feature>